<keyword evidence="4" id="KW-0812">Transmembrane</keyword>
<dbReference type="GO" id="GO:0005886">
    <property type="term" value="C:plasma membrane"/>
    <property type="evidence" value="ECO:0007669"/>
    <property type="project" value="TreeGrafter"/>
</dbReference>
<evidence type="ECO:0000256" key="2">
    <source>
        <dbReference type="ARBA" id="ARBA00022645"/>
    </source>
</evidence>
<organism evidence="7 8">
    <name type="scientific">Stratiformator vulcanicus</name>
    <dbReference type="NCBI Taxonomy" id="2527980"/>
    <lineage>
        <taxon>Bacteria</taxon>
        <taxon>Pseudomonadati</taxon>
        <taxon>Planctomycetota</taxon>
        <taxon>Planctomycetia</taxon>
        <taxon>Planctomycetales</taxon>
        <taxon>Planctomycetaceae</taxon>
        <taxon>Stratiformator</taxon>
    </lineage>
</organism>
<dbReference type="PANTHER" id="PTHR30627:SF1">
    <property type="entry name" value="PEPTIDOGLYCAN D,D-TRANSPEPTIDASE FTSI"/>
    <property type="match status" value="1"/>
</dbReference>
<sequence length="594" mass="64775">MNVASRPGRAIGNQGRSGNTRRFRTRLILIGIGIATCWVVLAGRLIQLQGFDRVALSQSAAEQRLLRHTIPARPGDILDRRGRLLVTSVREPSLYLVPRKIDDAAQFAARLATVLNRDQSDLEQEIRSHSERWFHWLERRMPEEVAEAVRNLDLPNGTWGIEREFRRRYPQGSQAVHLLGLRDIDNVGRGGIEQVYDRLIGGEDGELVALRDAHGRVIDIRHELGRKPVPGRSLVLTIDALIQLFTEEALDELEKDENPRGSAAIVLDPRTGEVLAIASRPVFDPENPSSISEGAWINRAVAAVMEPGSTVKPLFVAWALNRGVLQSDEIIDCENGSYRSGSRLLTDPVAHGRLSVTDVLVKSSNIGMAKIGERLGNDELFHAAAAFGFGRRTGSGLSGEVAGLLRPVSRWDHYSTGSVPMGQEFAVTPLQLAVAHAAIASDGVLKQPRFVKDVLDPVRLLPDDSAAGNLSTPVSSPVISSEIARWIRTEPMSGVVSRGTGRRAQIPGHELFGKTGTSQKYDPEAGRYSHERLVCSFVGGTPADEPEVLVLVMIDEPQGENPSGGRTAAPVAKRILERTLPYLGIPPSPVKSSN</sequence>
<dbReference type="RefSeq" id="WP_145364089.1">
    <property type="nucleotide sequence ID" value="NZ_CP036268.1"/>
</dbReference>
<dbReference type="InterPro" id="IPR005311">
    <property type="entry name" value="PBP_dimer"/>
</dbReference>
<dbReference type="KEGG" id="svp:Pan189_24110"/>
<dbReference type="GO" id="GO:0004180">
    <property type="term" value="F:carboxypeptidase activity"/>
    <property type="evidence" value="ECO:0007669"/>
    <property type="project" value="UniProtKB-KW"/>
</dbReference>
<dbReference type="Proteomes" id="UP000317318">
    <property type="component" value="Chromosome"/>
</dbReference>
<dbReference type="GO" id="GO:0071555">
    <property type="term" value="P:cell wall organization"/>
    <property type="evidence" value="ECO:0007669"/>
    <property type="project" value="TreeGrafter"/>
</dbReference>
<keyword evidence="2" id="KW-0121">Carboxypeptidase</keyword>
<feature type="domain" description="Penicillin-binding protein transpeptidase" evidence="5">
    <location>
        <begin position="263"/>
        <end position="577"/>
    </location>
</feature>
<evidence type="ECO:0000256" key="4">
    <source>
        <dbReference type="SAM" id="Phobius"/>
    </source>
</evidence>
<evidence type="ECO:0000259" key="5">
    <source>
        <dbReference type="Pfam" id="PF00905"/>
    </source>
</evidence>
<evidence type="ECO:0000313" key="8">
    <source>
        <dbReference type="Proteomes" id="UP000317318"/>
    </source>
</evidence>
<keyword evidence="2" id="KW-0378">Hydrolase</keyword>
<dbReference type="AlphaFoldDB" id="A0A517R2B5"/>
<evidence type="ECO:0000256" key="3">
    <source>
        <dbReference type="ARBA" id="ARBA00023136"/>
    </source>
</evidence>
<protein>
    <submittedName>
        <fullName evidence="7">Peptidoglycan D,D-transpeptidase FtsI</fullName>
    </submittedName>
</protein>
<accession>A0A517R2B5</accession>
<proteinExistence type="predicted"/>
<dbReference type="InterPro" id="IPR012338">
    <property type="entry name" value="Beta-lactam/transpept-like"/>
</dbReference>
<keyword evidence="2" id="KW-0645">Protease</keyword>
<dbReference type="InterPro" id="IPR001460">
    <property type="entry name" value="PCN-bd_Tpept"/>
</dbReference>
<feature type="domain" description="Penicillin-binding protein dimerisation" evidence="6">
    <location>
        <begin position="70"/>
        <end position="219"/>
    </location>
</feature>
<gene>
    <name evidence="7" type="primary">ftsI</name>
    <name evidence="7" type="ORF">Pan189_24110</name>
</gene>
<dbReference type="OrthoDB" id="9770103at2"/>
<dbReference type="Gene3D" id="3.30.450.330">
    <property type="match status" value="1"/>
</dbReference>
<evidence type="ECO:0000259" key="6">
    <source>
        <dbReference type="Pfam" id="PF03717"/>
    </source>
</evidence>
<dbReference type="InterPro" id="IPR050515">
    <property type="entry name" value="Beta-lactam/transpept"/>
</dbReference>
<dbReference type="Gene3D" id="3.40.710.10">
    <property type="entry name" value="DD-peptidase/beta-lactamase superfamily"/>
    <property type="match status" value="1"/>
</dbReference>
<dbReference type="Gene3D" id="3.90.1310.10">
    <property type="entry name" value="Penicillin-binding protein 2a (Domain 2)"/>
    <property type="match status" value="1"/>
</dbReference>
<evidence type="ECO:0000256" key="1">
    <source>
        <dbReference type="ARBA" id="ARBA00004370"/>
    </source>
</evidence>
<dbReference type="SUPFAM" id="SSF56519">
    <property type="entry name" value="Penicillin binding protein dimerisation domain"/>
    <property type="match status" value="1"/>
</dbReference>
<dbReference type="EMBL" id="CP036268">
    <property type="protein sequence ID" value="QDT38027.1"/>
    <property type="molecule type" value="Genomic_DNA"/>
</dbReference>
<comment type="subcellular location">
    <subcellularLocation>
        <location evidence="1">Membrane</location>
    </subcellularLocation>
</comment>
<dbReference type="Pfam" id="PF03717">
    <property type="entry name" value="PBP_dimer"/>
    <property type="match status" value="1"/>
</dbReference>
<reference evidence="7 8" key="1">
    <citation type="submission" date="2019-02" db="EMBL/GenBank/DDBJ databases">
        <title>Deep-cultivation of Planctomycetes and their phenomic and genomic characterization uncovers novel biology.</title>
        <authorList>
            <person name="Wiegand S."/>
            <person name="Jogler M."/>
            <person name="Boedeker C."/>
            <person name="Pinto D."/>
            <person name="Vollmers J."/>
            <person name="Rivas-Marin E."/>
            <person name="Kohn T."/>
            <person name="Peeters S.H."/>
            <person name="Heuer A."/>
            <person name="Rast P."/>
            <person name="Oberbeckmann S."/>
            <person name="Bunk B."/>
            <person name="Jeske O."/>
            <person name="Meyerdierks A."/>
            <person name="Storesund J.E."/>
            <person name="Kallscheuer N."/>
            <person name="Luecker S."/>
            <person name="Lage O.M."/>
            <person name="Pohl T."/>
            <person name="Merkel B.J."/>
            <person name="Hornburger P."/>
            <person name="Mueller R.-W."/>
            <person name="Bruemmer F."/>
            <person name="Labrenz M."/>
            <person name="Spormann A.M."/>
            <person name="Op den Camp H."/>
            <person name="Overmann J."/>
            <person name="Amann R."/>
            <person name="Jetten M.S.M."/>
            <person name="Mascher T."/>
            <person name="Medema M.H."/>
            <person name="Devos D.P."/>
            <person name="Kaster A.-K."/>
            <person name="Ovreas L."/>
            <person name="Rohde M."/>
            <person name="Galperin M.Y."/>
            <person name="Jogler C."/>
        </authorList>
    </citation>
    <scope>NUCLEOTIDE SEQUENCE [LARGE SCALE GENOMIC DNA]</scope>
    <source>
        <strain evidence="7 8">Pan189</strain>
    </source>
</reference>
<dbReference type="GO" id="GO:0008658">
    <property type="term" value="F:penicillin binding"/>
    <property type="evidence" value="ECO:0007669"/>
    <property type="project" value="InterPro"/>
</dbReference>
<feature type="transmembrane region" description="Helical" evidence="4">
    <location>
        <begin position="27"/>
        <end position="46"/>
    </location>
</feature>
<dbReference type="InterPro" id="IPR036138">
    <property type="entry name" value="PBP_dimer_sf"/>
</dbReference>
<dbReference type="Pfam" id="PF00905">
    <property type="entry name" value="Transpeptidase"/>
    <property type="match status" value="1"/>
</dbReference>
<keyword evidence="8" id="KW-1185">Reference proteome</keyword>
<keyword evidence="4" id="KW-1133">Transmembrane helix</keyword>
<evidence type="ECO:0000313" key="7">
    <source>
        <dbReference type="EMBL" id="QDT38027.1"/>
    </source>
</evidence>
<dbReference type="SUPFAM" id="SSF56601">
    <property type="entry name" value="beta-lactamase/transpeptidase-like"/>
    <property type="match status" value="1"/>
</dbReference>
<name>A0A517R2B5_9PLAN</name>
<dbReference type="PANTHER" id="PTHR30627">
    <property type="entry name" value="PEPTIDOGLYCAN D,D-TRANSPEPTIDASE"/>
    <property type="match status" value="1"/>
</dbReference>
<keyword evidence="3 4" id="KW-0472">Membrane</keyword>